<gene>
    <name evidence="1" type="ORF">HAX54_033427</name>
</gene>
<reference evidence="1 2" key="1">
    <citation type="journal article" date="2021" name="BMC Genomics">
        <title>Datura genome reveals duplications of psychoactive alkaloid biosynthetic genes and high mutation rate following tissue culture.</title>
        <authorList>
            <person name="Rajewski A."/>
            <person name="Carter-House D."/>
            <person name="Stajich J."/>
            <person name="Litt A."/>
        </authorList>
    </citation>
    <scope>NUCLEOTIDE SEQUENCE [LARGE SCALE GENOMIC DNA]</scope>
    <source>
        <strain evidence="1">AR-01</strain>
    </source>
</reference>
<sequence length="77" mass="8108">MCADVHSVGGIAPSHAAAGRRIAHLSVGHALVTHGLVAPDFHCEMEQQEVRAPEQIGAVCISPSSQERPGPVQSRFD</sequence>
<name>A0ABS8VF27_DATST</name>
<dbReference type="EMBL" id="JACEIK010004275">
    <property type="protein sequence ID" value="MCD9644902.1"/>
    <property type="molecule type" value="Genomic_DNA"/>
</dbReference>
<accession>A0ABS8VF27</accession>
<evidence type="ECO:0000313" key="2">
    <source>
        <dbReference type="Proteomes" id="UP000823775"/>
    </source>
</evidence>
<comment type="caution">
    <text evidence="1">The sequence shown here is derived from an EMBL/GenBank/DDBJ whole genome shotgun (WGS) entry which is preliminary data.</text>
</comment>
<protein>
    <submittedName>
        <fullName evidence="1">Uncharacterized protein</fullName>
    </submittedName>
</protein>
<organism evidence="1 2">
    <name type="scientific">Datura stramonium</name>
    <name type="common">Jimsonweed</name>
    <name type="synonym">Common thornapple</name>
    <dbReference type="NCBI Taxonomy" id="4076"/>
    <lineage>
        <taxon>Eukaryota</taxon>
        <taxon>Viridiplantae</taxon>
        <taxon>Streptophyta</taxon>
        <taxon>Embryophyta</taxon>
        <taxon>Tracheophyta</taxon>
        <taxon>Spermatophyta</taxon>
        <taxon>Magnoliopsida</taxon>
        <taxon>eudicotyledons</taxon>
        <taxon>Gunneridae</taxon>
        <taxon>Pentapetalae</taxon>
        <taxon>asterids</taxon>
        <taxon>lamiids</taxon>
        <taxon>Solanales</taxon>
        <taxon>Solanaceae</taxon>
        <taxon>Solanoideae</taxon>
        <taxon>Datureae</taxon>
        <taxon>Datura</taxon>
    </lineage>
</organism>
<proteinExistence type="predicted"/>
<keyword evidence="2" id="KW-1185">Reference proteome</keyword>
<evidence type="ECO:0000313" key="1">
    <source>
        <dbReference type="EMBL" id="MCD9644902.1"/>
    </source>
</evidence>
<dbReference type="Proteomes" id="UP000823775">
    <property type="component" value="Unassembled WGS sequence"/>
</dbReference>